<accession>A0ABP8HCJ7</accession>
<dbReference type="Gene3D" id="3.10.180.10">
    <property type="entry name" value="2,3-Dihydroxybiphenyl 1,2-Dioxygenase, domain 1"/>
    <property type="match status" value="1"/>
</dbReference>
<dbReference type="SUPFAM" id="SSF54593">
    <property type="entry name" value="Glyoxalase/Bleomycin resistance protein/Dihydroxybiphenyl dioxygenase"/>
    <property type="match status" value="1"/>
</dbReference>
<dbReference type="InterPro" id="IPR029068">
    <property type="entry name" value="Glyas_Bleomycin-R_OHBP_Dase"/>
</dbReference>
<feature type="domain" description="VOC" evidence="2">
    <location>
        <begin position="3"/>
        <end position="124"/>
    </location>
</feature>
<dbReference type="InterPro" id="IPR004360">
    <property type="entry name" value="Glyas_Fos-R_dOase_dom"/>
</dbReference>
<dbReference type="EMBL" id="BAABFO010000017">
    <property type="protein sequence ID" value="GAA4337386.1"/>
    <property type="molecule type" value="Genomic_DNA"/>
</dbReference>
<comment type="caution">
    <text evidence="3">The sequence shown here is derived from an EMBL/GenBank/DDBJ whole genome shotgun (WGS) entry which is preliminary data.</text>
</comment>
<evidence type="ECO:0000313" key="4">
    <source>
        <dbReference type="Proteomes" id="UP001501671"/>
    </source>
</evidence>
<evidence type="ECO:0000313" key="3">
    <source>
        <dbReference type="EMBL" id="GAA4337386.1"/>
    </source>
</evidence>
<keyword evidence="4" id="KW-1185">Reference proteome</keyword>
<dbReference type="Proteomes" id="UP001501671">
    <property type="component" value="Unassembled WGS sequence"/>
</dbReference>
<dbReference type="Pfam" id="PF00903">
    <property type="entry name" value="Glyoxalase"/>
    <property type="match status" value="1"/>
</dbReference>
<keyword evidence="1" id="KW-0479">Metal-binding</keyword>
<gene>
    <name evidence="3" type="ORF">GCM10023144_33050</name>
</gene>
<proteinExistence type="predicted"/>
<dbReference type="InterPro" id="IPR037523">
    <property type="entry name" value="VOC_core"/>
</dbReference>
<reference evidence="4" key="1">
    <citation type="journal article" date="2019" name="Int. J. Syst. Evol. Microbiol.">
        <title>The Global Catalogue of Microorganisms (GCM) 10K type strain sequencing project: providing services to taxonomists for standard genome sequencing and annotation.</title>
        <authorList>
            <consortium name="The Broad Institute Genomics Platform"/>
            <consortium name="The Broad Institute Genome Sequencing Center for Infectious Disease"/>
            <person name="Wu L."/>
            <person name="Ma J."/>
        </authorList>
    </citation>
    <scope>NUCLEOTIDE SEQUENCE [LARGE SCALE GENOMIC DNA]</scope>
    <source>
        <strain evidence="4">JCM 17666</strain>
    </source>
</reference>
<evidence type="ECO:0000259" key="2">
    <source>
        <dbReference type="PROSITE" id="PS51819"/>
    </source>
</evidence>
<organism evidence="3 4">
    <name type="scientific">Pigmentiphaga soli</name>
    <dbReference type="NCBI Taxonomy" id="1007095"/>
    <lineage>
        <taxon>Bacteria</taxon>
        <taxon>Pseudomonadati</taxon>
        <taxon>Pseudomonadota</taxon>
        <taxon>Betaproteobacteria</taxon>
        <taxon>Burkholderiales</taxon>
        <taxon>Alcaligenaceae</taxon>
        <taxon>Pigmentiphaga</taxon>
    </lineage>
</organism>
<sequence length="131" mass="14694">MAKIRHIAMSVPDPQASAKFYCETFGMEIVGETDSPLAKGLYLSDGTISLALLKYKADEWAGMDKDATCINHIGFWVDDLEAQSQRIVEHGGTFFRELPLEKDSLYYEMKFRDPAGVIFDISHNGWVGAKK</sequence>
<name>A0ABP8HCJ7_9BURK</name>
<dbReference type="PROSITE" id="PS51819">
    <property type="entry name" value="VOC"/>
    <property type="match status" value="1"/>
</dbReference>
<protein>
    <recommendedName>
        <fullName evidence="2">VOC domain-containing protein</fullName>
    </recommendedName>
</protein>
<dbReference type="PANTHER" id="PTHR43048:SF4">
    <property type="entry name" value="RING-CLEAVING DIOXYGENASE-RELATED"/>
    <property type="match status" value="1"/>
</dbReference>
<dbReference type="RefSeq" id="WP_345250974.1">
    <property type="nucleotide sequence ID" value="NZ_BAABFO010000017.1"/>
</dbReference>
<dbReference type="CDD" id="cd06587">
    <property type="entry name" value="VOC"/>
    <property type="match status" value="1"/>
</dbReference>
<dbReference type="PANTHER" id="PTHR43048">
    <property type="entry name" value="METHYLMALONYL-COA EPIMERASE"/>
    <property type="match status" value="1"/>
</dbReference>
<evidence type="ECO:0000256" key="1">
    <source>
        <dbReference type="ARBA" id="ARBA00022723"/>
    </source>
</evidence>
<dbReference type="InterPro" id="IPR051785">
    <property type="entry name" value="MMCE/EMCE_epimerase"/>
</dbReference>